<name>A0ABX7BNS4_9PROT</name>
<proteinExistence type="predicted"/>
<reference evidence="4" key="1">
    <citation type="submission" date="2021-02" db="EMBL/GenBank/DDBJ databases">
        <title>Skermanella TT6 skin isolate.</title>
        <authorList>
            <person name="Lee K."/>
            <person name="Ganzorig M."/>
        </authorList>
    </citation>
    <scope>NUCLEOTIDE SEQUENCE</scope>
    <source>
        <strain evidence="4">TT6</strain>
    </source>
</reference>
<accession>A0ABX7BNS4</accession>
<evidence type="ECO:0000256" key="2">
    <source>
        <dbReference type="ARBA" id="ARBA00022525"/>
    </source>
</evidence>
<comment type="subcellular location">
    <subcellularLocation>
        <location evidence="1">Secreted</location>
    </subcellularLocation>
</comment>
<dbReference type="PANTHER" id="PTHR38340:SF1">
    <property type="entry name" value="S-LAYER PROTEIN"/>
    <property type="match status" value="1"/>
</dbReference>
<feature type="compositionally biased region" description="Polar residues" evidence="3">
    <location>
        <begin position="1"/>
        <end position="20"/>
    </location>
</feature>
<dbReference type="InterPro" id="IPR050557">
    <property type="entry name" value="RTX_toxin/Mannuronan_C5-epim"/>
</dbReference>
<keyword evidence="2" id="KW-0964">Secreted</keyword>
<geneLocation type="plasmid" evidence="4 5">
    <name>pTT6-4</name>
</geneLocation>
<evidence type="ECO:0000313" key="5">
    <source>
        <dbReference type="Proteomes" id="UP000595197"/>
    </source>
</evidence>
<evidence type="ECO:0000256" key="3">
    <source>
        <dbReference type="SAM" id="MobiDB-lite"/>
    </source>
</evidence>
<gene>
    <name evidence="4" type="ORF">IGS68_35030</name>
</gene>
<feature type="region of interest" description="Disordered" evidence="3">
    <location>
        <begin position="1"/>
        <end position="60"/>
    </location>
</feature>
<dbReference type="EMBL" id="CP067424">
    <property type="protein sequence ID" value="QQP93993.1"/>
    <property type="molecule type" value="Genomic_DNA"/>
</dbReference>
<keyword evidence="5" id="KW-1185">Reference proteome</keyword>
<dbReference type="InterPro" id="IPR001343">
    <property type="entry name" value="Hemolysn_Ca-bd"/>
</dbReference>
<feature type="compositionally biased region" description="Basic and acidic residues" evidence="3">
    <location>
        <begin position="38"/>
        <end position="50"/>
    </location>
</feature>
<protein>
    <recommendedName>
        <fullName evidence="6">Calcium-binding protein</fullName>
    </recommendedName>
</protein>
<dbReference type="Proteomes" id="UP000595197">
    <property type="component" value="Plasmid pTT6-4"/>
</dbReference>
<keyword evidence="4" id="KW-0614">Plasmid</keyword>
<dbReference type="PRINTS" id="PR00313">
    <property type="entry name" value="CABNDNGRPT"/>
</dbReference>
<dbReference type="SUPFAM" id="SSF51120">
    <property type="entry name" value="beta-Roll"/>
    <property type="match status" value="2"/>
</dbReference>
<dbReference type="InterPro" id="IPR018511">
    <property type="entry name" value="Hemolysin-typ_Ca-bd_CS"/>
</dbReference>
<sequence>MATKTGTARNDTLWGTSSADLMTGGAGDDYLNGQGGNDRMRGDDGNDKLDGGSGNDTINGSNGIDAVFGGAGDDYLHGDAGDDYVDGGIGNDAISGGLGNDRLRGGDGNDRFDLSGLDNDDVRGGNGNDLMTIETGGLVREASGFYFGDAGNDTLNFHMHGVQITSWDGEGVPATVSVVGEYMGQAGTIGYTDQISEFVQIGEIAGFERFTAIDGTQLRYSGGDKAATVIAADGDDVLRSGSLGDTFDGGAGRDQFFMDYGKGIDRLVNFDAAEDVIVTEMWGDSQGDPIANRTITEANGHTIVKTTSFSGTVLHTLDIDAVGLPRDVFKDGFSWDGFQS</sequence>
<dbReference type="InterPro" id="IPR011049">
    <property type="entry name" value="Serralysin-like_metalloprot_C"/>
</dbReference>
<dbReference type="Gene3D" id="2.150.10.10">
    <property type="entry name" value="Serralysin-like metalloprotease, C-terminal"/>
    <property type="match status" value="3"/>
</dbReference>
<dbReference type="PANTHER" id="PTHR38340">
    <property type="entry name" value="S-LAYER PROTEIN"/>
    <property type="match status" value="1"/>
</dbReference>
<dbReference type="RefSeq" id="WP_201083854.1">
    <property type="nucleotide sequence ID" value="NZ_CP067424.1"/>
</dbReference>
<dbReference type="Pfam" id="PF00353">
    <property type="entry name" value="HemolysinCabind"/>
    <property type="match status" value="4"/>
</dbReference>
<evidence type="ECO:0000313" key="4">
    <source>
        <dbReference type="EMBL" id="QQP93993.1"/>
    </source>
</evidence>
<evidence type="ECO:0000256" key="1">
    <source>
        <dbReference type="ARBA" id="ARBA00004613"/>
    </source>
</evidence>
<dbReference type="PROSITE" id="PS00330">
    <property type="entry name" value="HEMOLYSIN_CALCIUM"/>
    <property type="match status" value="1"/>
</dbReference>
<organism evidence="4 5">
    <name type="scientific">Skermanella cutis</name>
    <dbReference type="NCBI Taxonomy" id="2775420"/>
    <lineage>
        <taxon>Bacteria</taxon>
        <taxon>Pseudomonadati</taxon>
        <taxon>Pseudomonadota</taxon>
        <taxon>Alphaproteobacteria</taxon>
        <taxon>Rhodospirillales</taxon>
        <taxon>Azospirillaceae</taxon>
        <taxon>Skermanella</taxon>
    </lineage>
</organism>
<evidence type="ECO:0008006" key="6">
    <source>
        <dbReference type="Google" id="ProtNLM"/>
    </source>
</evidence>